<evidence type="ECO:0000313" key="1">
    <source>
        <dbReference type="EMBL" id="KAF1949969.1"/>
    </source>
</evidence>
<protein>
    <submittedName>
        <fullName evidence="1">Uncharacterized protein</fullName>
    </submittedName>
</protein>
<name>A0A6A5TE16_9PLEO</name>
<proteinExistence type="predicted"/>
<dbReference type="AlphaFoldDB" id="A0A6A5TE16"/>
<dbReference type="EMBL" id="ML977030">
    <property type="protein sequence ID" value="KAF1949969.1"/>
    <property type="molecule type" value="Genomic_DNA"/>
</dbReference>
<organism evidence="1 2">
    <name type="scientific">Byssothecium circinans</name>
    <dbReference type="NCBI Taxonomy" id="147558"/>
    <lineage>
        <taxon>Eukaryota</taxon>
        <taxon>Fungi</taxon>
        <taxon>Dikarya</taxon>
        <taxon>Ascomycota</taxon>
        <taxon>Pezizomycotina</taxon>
        <taxon>Dothideomycetes</taxon>
        <taxon>Pleosporomycetidae</taxon>
        <taxon>Pleosporales</taxon>
        <taxon>Massarineae</taxon>
        <taxon>Massarinaceae</taxon>
        <taxon>Byssothecium</taxon>
    </lineage>
</organism>
<accession>A0A6A5TE16</accession>
<keyword evidence="2" id="KW-1185">Reference proteome</keyword>
<sequence>MFAKRLFVQRIASAVRDGLDWIEPKADDIPSAAVLAEMATYHLLNLVPTVIQCSGNEQPDWESDVLIPAIENFTKARDAEGDDVDYAVLVIVVIYLLYDVLRLRWKALTDFDDFFIFASLEDYIPTFHLLQNVSGALSAEYIRLKGENAESDVTLAVEMLKSILKQEILRRRPLPAIPRQLSRETGR</sequence>
<dbReference type="Proteomes" id="UP000800035">
    <property type="component" value="Unassembled WGS sequence"/>
</dbReference>
<evidence type="ECO:0000313" key="2">
    <source>
        <dbReference type="Proteomes" id="UP000800035"/>
    </source>
</evidence>
<gene>
    <name evidence="1" type="ORF">CC80DRAFT_554870</name>
</gene>
<reference evidence="1" key="1">
    <citation type="journal article" date="2020" name="Stud. Mycol.">
        <title>101 Dothideomycetes genomes: a test case for predicting lifestyles and emergence of pathogens.</title>
        <authorList>
            <person name="Haridas S."/>
            <person name="Albert R."/>
            <person name="Binder M."/>
            <person name="Bloem J."/>
            <person name="Labutti K."/>
            <person name="Salamov A."/>
            <person name="Andreopoulos B."/>
            <person name="Baker S."/>
            <person name="Barry K."/>
            <person name="Bills G."/>
            <person name="Bluhm B."/>
            <person name="Cannon C."/>
            <person name="Castanera R."/>
            <person name="Culley D."/>
            <person name="Daum C."/>
            <person name="Ezra D."/>
            <person name="Gonzalez J."/>
            <person name="Henrissat B."/>
            <person name="Kuo A."/>
            <person name="Liang C."/>
            <person name="Lipzen A."/>
            <person name="Lutzoni F."/>
            <person name="Magnuson J."/>
            <person name="Mondo S."/>
            <person name="Nolan M."/>
            <person name="Ohm R."/>
            <person name="Pangilinan J."/>
            <person name="Park H.-J."/>
            <person name="Ramirez L."/>
            <person name="Alfaro M."/>
            <person name="Sun H."/>
            <person name="Tritt A."/>
            <person name="Yoshinaga Y."/>
            <person name="Zwiers L.-H."/>
            <person name="Turgeon B."/>
            <person name="Goodwin S."/>
            <person name="Spatafora J."/>
            <person name="Crous P."/>
            <person name="Grigoriev I."/>
        </authorList>
    </citation>
    <scope>NUCLEOTIDE SEQUENCE</scope>
    <source>
        <strain evidence="1">CBS 675.92</strain>
    </source>
</reference>